<dbReference type="PANTHER" id="PTHR46586:SF3">
    <property type="entry name" value="ANKYRIN REPEAT-CONTAINING PROTEIN"/>
    <property type="match status" value="1"/>
</dbReference>
<dbReference type="InterPro" id="IPR052050">
    <property type="entry name" value="SecEffector_AnkRepeat"/>
</dbReference>
<dbReference type="InterPro" id="IPR001810">
    <property type="entry name" value="F-box_dom"/>
</dbReference>
<feature type="domain" description="F-box" evidence="1">
    <location>
        <begin position="78"/>
        <end position="108"/>
    </location>
</feature>
<comment type="caution">
    <text evidence="2">The sequence shown here is derived from an EMBL/GenBank/DDBJ whole genome shotgun (WGS) entry which is preliminary data.</text>
</comment>
<dbReference type="InterPro" id="IPR036770">
    <property type="entry name" value="Ankyrin_rpt-contain_sf"/>
</dbReference>
<sequence length="650" mass="75590">MTSEPERKKAKTDHIDSSTVIQDRVKELQEKILVLKEEYPELACIDQSRLHGCLDEAFVKYKSEQSKIENERHCPLYKLPNEILQKCFEYVGDDSYLFTATVSKKFHDEFTSKFVSNQKINNGKLTSYRYGASSTSLTKYCVENLCKTQDEKDKIFIAGAVNGNIEILEYASEERYDLLPIIAHSSLDWDDVYERSGIARIASKGHLHVLKYLYENVNFRMCMQFASNEAIGCGRLDIIEWLNIIGCLKEKYDGDFCCEASRYEKVDTLKWLIEKGYSTELIGEDLLNIGDSELVEYCLSKGVEFEEEAINTIAYSDNIYFAENCQDIGLKMTSDAYFNAIESGSLEMVKFLHRSGIPWYSEYTVDATRMGDFDMLKFARENGCPWHPKTSACAAKYSDLEFLQYLHTNGCPWHPETFKEFLLKEKYTTDEVIPTVDVFRFLHENGCPWDKRFSRSVIEMKNISFLKYLNENGLPYVNDLLALALNLRWFDGVKYIIESERKCENPADLRSVVNTVKFKCHDFEILKYLKSTGMEWSVDKILDDISALSAIAHSDKFDDNFEVFRLDVMKYLLGKKCPGEEYCYEYALKNQQVEVVKLLYKGYNFKQKDLFDIAFKKWLTDPTNQQKRDILAYLQRHGCPQNNTFDYEDK</sequence>
<protein>
    <recommendedName>
        <fullName evidence="1">F-box domain-containing protein</fullName>
    </recommendedName>
</protein>
<gene>
    <name evidence="2" type="ORF">CTEN210_11496</name>
</gene>
<organism evidence="2 3">
    <name type="scientific">Chaetoceros tenuissimus</name>
    <dbReference type="NCBI Taxonomy" id="426638"/>
    <lineage>
        <taxon>Eukaryota</taxon>
        <taxon>Sar</taxon>
        <taxon>Stramenopiles</taxon>
        <taxon>Ochrophyta</taxon>
        <taxon>Bacillariophyta</taxon>
        <taxon>Coscinodiscophyceae</taxon>
        <taxon>Chaetocerotophycidae</taxon>
        <taxon>Chaetocerotales</taxon>
        <taxon>Chaetocerotaceae</taxon>
        <taxon>Chaetoceros</taxon>
    </lineage>
</organism>
<accession>A0AAD3D1M5</accession>
<dbReference type="Pfam" id="PF00646">
    <property type="entry name" value="F-box"/>
    <property type="match status" value="1"/>
</dbReference>
<dbReference type="Gene3D" id="1.25.40.20">
    <property type="entry name" value="Ankyrin repeat-containing domain"/>
    <property type="match status" value="1"/>
</dbReference>
<dbReference type="Proteomes" id="UP001054902">
    <property type="component" value="Unassembled WGS sequence"/>
</dbReference>
<evidence type="ECO:0000259" key="1">
    <source>
        <dbReference type="Pfam" id="PF00646"/>
    </source>
</evidence>
<proteinExistence type="predicted"/>
<evidence type="ECO:0000313" key="3">
    <source>
        <dbReference type="Proteomes" id="UP001054902"/>
    </source>
</evidence>
<dbReference type="PANTHER" id="PTHR46586">
    <property type="entry name" value="ANKYRIN REPEAT-CONTAINING PROTEIN"/>
    <property type="match status" value="1"/>
</dbReference>
<reference evidence="2 3" key="1">
    <citation type="journal article" date="2021" name="Sci. Rep.">
        <title>The genome of the diatom Chaetoceros tenuissimus carries an ancient integrated fragment of an extant virus.</title>
        <authorList>
            <person name="Hongo Y."/>
            <person name="Kimura K."/>
            <person name="Takaki Y."/>
            <person name="Yoshida Y."/>
            <person name="Baba S."/>
            <person name="Kobayashi G."/>
            <person name="Nagasaki K."/>
            <person name="Hano T."/>
            <person name="Tomaru Y."/>
        </authorList>
    </citation>
    <scope>NUCLEOTIDE SEQUENCE [LARGE SCALE GENOMIC DNA]</scope>
    <source>
        <strain evidence="2 3">NIES-3715</strain>
    </source>
</reference>
<evidence type="ECO:0000313" key="2">
    <source>
        <dbReference type="EMBL" id="GFH55020.1"/>
    </source>
</evidence>
<name>A0AAD3D1M5_9STRA</name>
<dbReference type="EMBL" id="BLLK01000047">
    <property type="protein sequence ID" value="GFH55020.1"/>
    <property type="molecule type" value="Genomic_DNA"/>
</dbReference>
<dbReference type="AlphaFoldDB" id="A0AAD3D1M5"/>
<dbReference type="SUPFAM" id="SSF48403">
    <property type="entry name" value="Ankyrin repeat"/>
    <property type="match status" value="1"/>
</dbReference>
<keyword evidence="3" id="KW-1185">Reference proteome</keyword>